<gene>
    <name evidence="1" type="ORF">IIC_01543</name>
</gene>
<dbReference type="HOGENOM" id="CLU_086272_0_0_9"/>
<dbReference type="EMBL" id="AHES01000008">
    <property type="protein sequence ID" value="EOO76814.1"/>
    <property type="molecule type" value="Genomic_DNA"/>
</dbReference>
<evidence type="ECO:0000313" key="1">
    <source>
        <dbReference type="EMBL" id="EOO76814.1"/>
    </source>
</evidence>
<sequence>MREGVYKEMNKMINNTSPSFLKLLESNDIGLHDLNKYYDMHPEAFEEYFKFHCPKTEERLSSAIEKYPAKLEDIRIISEILPSIIQEVSKDYRIQFGSNIDVTFHIFVGGFGSNAFVEREIIGDIFFAAEKLSPVREHLRVIVAHEIGHIYHNVALQENGMDWTKAEWNDAPVSLYREGVATYLSQLIVKGLSESVYYSYSSNGDSSLQYYKEIEENIKKRFLQDYVEGWTVEKEKEWFRLSGGTYFGYNRLGYFLGKSYIEYMVRTFGETEALTFWGENNLRSSVMEWLQK</sequence>
<protein>
    <recommendedName>
        <fullName evidence="3">Aminopeptidase</fullName>
    </recommendedName>
</protein>
<name>R8HVF5_BACCE</name>
<dbReference type="PATRIC" id="fig|1053224.3.peg.1570"/>
<reference evidence="1 2" key="1">
    <citation type="submission" date="2012-12" db="EMBL/GenBank/DDBJ databases">
        <title>The Genome Sequence of Bacillus cereus VD021.</title>
        <authorList>
            <consortium name="The Broad Institute Genome Sequencing Platform"/>
            <consortium name="The Broad Institute Genome Sequencing Center for Infectious Disease"/>
            <person name="Feldgarden M."/>
            <person name="Van der Auwera G.A."/>
            <person name="Mahillon J."/>
            <person name="Duprez V."/>
            <person name="Timmery S."/>
            <person name="Mattelet C."/>
            <person name="Dierick K."/>
            <person name="Sun M."/>
            <person name="Yu Z."/>
            <person name="Zhu L."/>
            <person name="Hu X."/>
            <person name="Shank E.B."/>
            <person name="Swiecicka I."/>
            <person name="Hansen B.M."/>
            <person name="Andrup L."/>
            <person name="Walker B."/>
            <person name="Young S.K."/>
            <person name="Zeng Q."/>
            <person name="Gargeya S."/>
            <person name="Fitzgerald M."/>
            <person name="Haas B."/>
            <person name="Abouelleil A."/>
            <person name="Alvarado L."/>
            <person name="Arachchi H.M."/>
            <person name="Berlin A.M."/>
            <person name="Chapman S.B."/>
            <person name="Dewar J."/>
            <person name="Goldberg J."/>
            <person name="Griggs A."/>
            <person name="Gujja S."/>
            <person name="Hansen M."/>
            <person name="Howarth C."/>
            <person name="Imamovic A."/>
            <person name="Larimer J."/>
            <person name="McCowan C."/>
            <person name="Murphy C."/>
            <person name="Neiman D."/>
            <person name="Pearson M."/>
            <person name="Priest M."/>
            <person name="Roberts A."/>
            <person name="Saif S."/>
            <person name="Shea T."/>
            <person name="Sisk P."/>
            <person name="Sykes S."/>
            <person name="Wortman J."/>
            <person name="Nusbaum C."/>
            <person name="Birren B."/>
        </authorList>
    </citation>
    <scope>NUCLEOTIDE SEQUENCE [LARGE SCALE GENOMIC DNA]</scope>
    <source>
        <strain evidence="1 2">VD021</strain>
    </source>
</reference>
<organism evidence="1 2">
    <name type="scientific">Bacillus cereus VD021</name>
    <dbReference type="NCBI Taxonomy" id="1053224"/>
    <lineage>
        <taxon>Bacteria</taxon>
        <taxon>Bacillati</taxon>
        <taxon>Bacillota</taxon>
        <taxon>Bacilli</taxon>
        <taxon>Bacillales</taxon>
        <taxon>Bacillaceae</taxon>
        <taxon>Bacillus</taxon>
        <taxon>Bacillus cereus group</taxon>
    </lineage>
</organism>
<dbReference type="Proteomes" id="UP000014040">
    <property type="component" value="Unassembled WGS sequence"/>
</dbReference>
<proteinExistence type="predicted"/>
<comment type="caution">
    <text evidence="1">The sequence shown here is derived from an EMBL/GenBank/DDBJ whole genome shotgun (WGS) entry which is preliminary data.</text>
</comment>
<dbReference type="AlphaFoldDB" id="R8HVF5"/>
<accession>R8HVF5</accession>
<evidence type="ECO:0008006" key="3">
    <source>
        <dbReference type="Google" id="ProtNLM"/>
    </source>
</evidence>
<evidence type="ECO:0000313" key="2">
    <source>
        <dbReference type="Proteomes" id="UP000014040"/>
    </source>
</evidence>